<feature type="transmembrane region" description="Helical" evidence="2">
    <location>
        <begin position="200"/>
        <end position="222"/>
    </location>
</feature>
<sequence length="288" mass="32115">MMTPLAIRSPTTRPLPATTTTSYFQRLKPSTRYHILPFPSHPPNNPSTCNSFHLHNNNNFPLHKHQTIHSHRSNPIPGALESDLPYPEDQQPQGLEKKISSEAVEWDSLTAKFAASANIPFLLLQLPQILLNAQNLMAGNNSALLAVSWLGMLTGLLGNLSLLSYFAKKREKEAILVQTLGVISIYVVIAQLAMAQAMPFYHYLVTSIVVVAGLILNFLNYFNLLNEGIWLFWEDFITVGGLTVLPQVMWSTFVPYIPNSILPGALAFVMAVAVVIMVMFTQFIVYSY</sequence>
<evidence type="ECO:0000313" key="4">
    <source>
        <dbReference type="Proteomes" id="UP000230069"/>
    </source>
</evidence>
<organism evidence="3 4">
    <name type="scientific">Aquilegia coerulea</name>
    <name type="common">Rocky mountain columbine</name>
    <dbReference type="NCBI Taxonomy" id="218851"/>
    <lineage>
        <taxon>Eukaryota</taxon>
        <taxon>Viridiplantae</taxon>
        <taxon>Streptophyta</taxon>
        <taxon>Embryophyta</taxon>
        <taxon>Tracheophyta</taxon>
        <taxon>Spermatophyta</taxon>
        <taxon>Magnoliopsida</taxon>
        <taxon>Ranunculales</taxon>
        <taxon>Ranunculaceae</taxon>
        <taxon>Thalictroideae</taxon>
        <taxon>Aquilegia</taxon>
    </lineage>
</organism>
<evidence type="ECO:0000256" key="2">
    <source>
        <dbReference type="SAM" id="Phobius"/>
    </source>
</evidence>
<feature type="transmembrane region" description="Helical" evidence="2">
    <location>
        <begin position="143"/>
        <end position="167"/>
    </location>
</feature>
<dbReference type="PANTHER" id="PTHR34809:SF1">
    <property type="entry name" value="MALTOSE EXCESS PROTEIN 1, CHLOROPLASTIC-RELATED"/>
    <property type="match status" value="1"/>
</dbReference>
<dbReference type="InterPro" id="IPR034628">
    <property type="entry name" value="MEX1/MEX1-like"/>
</dbReference>
<keyword evidence="2" id="KW-0472">Membrane</keyword>
<evidence type="ECO:0000256" key="1">
    <source>
        <dbReference type="SAM" id="MobiDB-lite"/>
    </source>
</evidence>
<proteinExistence type="predicted"/>
<protein>
    <recommendedName>
        <fullName evidence="5">Maltose excess protein 1</fullName>
    </recommendedName>
</protein>
<reference evidence="3 4" key="1">
    <citation type="submission" date="2017-09" db="EMBL/GenBank/DDBJ databases">
        <title>WGS assembly of Aquilegia coerulea Goldsmith.</title>
        <authorList>
            <person name="Hodges S."/>
            <person name="Kramer E."/>
            <person name="Nordborg M."/>
            <person name="Tomkins J."/>
            <person name="Borevitz J."/>
            <person name="Derieg N."/>
            <person name="Yan J."/>
            <person name="Mihaltcheva S."/>
            <person name="Hayes R.D."/>
            <person name="Rokhsar D."/>
        </authorList>
    </citation>
    <scope>NUCLEOTIDE SEQUENCE [LARGE SCALE GENOMIC DNA]</scope>
    <source>
        <strain evidence="4">cv. Goldsmith</strain>
    </source>
</reference>
<dbReference type="EMBL" id="KZ305019">
    <property type="protein sequence ID" value="PIA64109.1"/>
    <property type="molecule type" value="Genomic_DNA"/>
</dbReference>
<evidence type="ECO:0008006" key="5">
    <source>
        <dbReference type="Google" id="ProtNLM"/>
    </source>
</evidence>
<keyword evidence="2" id="KW-1133">Transmembrane helix</keyword>
<accession>A0A2G5F7Y8</accession>
<keyword evidence="2" id="KW-0812">Transmembrane</keyword>
<feature type="transmembrane region" description="Helical" evidence="2">
    <location>
        <begin position="229"/>
        <end position="249"/>
    </location>
</feature>
<keyword evidence="4" id="KW-1185">Reference proteome</keyword>
<feature type="transmembrane region" description="Helical" evidence="2">
    <location>
        <begin position="261"/>
        <end position="286"/>
    </location>
</feature>
<dbReference type="PANTHER" id="PTHR34809">
    <property type="entry name" value="MALTOSE EXCESS PROTEIN 1, CHLOROPLASTIC-RELATED"/>
    <property type="match status" value="1"/>
</dbReference>
<feature type="region of interest" description="Disordered" evidence="1">
    <location>
        <begin position="68"/>
        <end position="94"/>
    </location>
</feature>
<dbReference type="GO" id="GO:0009941">
    <property type="term" value="C:chloroplast envelope"/>
    <property type="evidence" value="ECO:0007669"/>
    <property type="project" value="TreeGrafter"/>
</dbReference>
<dbReference type="GO" id="GO:0005363">
    <property type="term" value="F:maltose transmembrane transporter activity"/>
    <property type="evidence" value="ECO:0007669"/>
    <property type="project" value="TreeGrafter"/>
</dbReference>
<evidence type="ECO:0000313" key="3">
    <source>
        <dbReference type="EMBL" id="PIA64109.1"/>
    </source>
</evidence>
<feature type="transmembrane region" description="Helical" evidence="2">
    <location>
        <begin position="174"/>
        <end position="194"/>
    </location>
</feature>
<dbReference type="Proteomes" id="UP000230069">
    <property type="component" value="Unassembled WGS sequence"/>
</dbReference>
<gene>
    <name evidence="3" type="ORF">AQUCO_00201415v1</name>
</gene>
<name>A0A2G5F7Y8_AQUCA</name>
<dbReference type="AlphaFoldDB" id="A0A2G5F7Y8"/>